<name>A0ABU3DN84_9RHOB</name>
<evidence type="ECO:0000256" key="2">
    <source>
        <dbReference type="ARBA" id="ARBA00022692"/>
    </source>
</evidence>
<dbReference type="InterPro" id="IPR039421">
    <property type="entry name" value="Type_1_exporter"/>
</dbReference>
<dbReference type="SUPFAM" id="SSF52540">
    <property type="entry name" value="P-loop containing nucleoside triphosphate hydrolases"/>
    <property type="match status" value="1"/>
</dbReference>
<evidence type="ECO:0000313" key="11">
    <source>
        <dbReference type="Proteomes" id="UP001265259"/>
    </source>
</evidence>
<dbReference type="InterPro" id="IPR011527">
    <property type="entry name" value="ABC1_TM_dom"/>
</dbReference>
<dbReference type="Gene3D" id="1.20.1560.10">
    <property type="entry name" value="ABC transporter type 1, transmembrane domain"/>
    <property type="match status" value="1"/>
</dbReference>
<dbReference type="InterPro" id="IPR017871">
    <property type="entry name" value="ABC_transporter-like_CS"/>
</dbReference>
<dbReference type="SMART" id="SM00382">
    <property type="entry name" value="AAA"/>
    <property type="match status" value="1"/>
</dbReference>
<dbReference type="Pfam" id="PF00005">
    <property type="entry name" value="ABC_tran"/>
    <property type="match status" value="1"/>
</dbReference>
<dbReference type="PROSITE" id="PS50893">
    <property type="entry name" value="ABC_TRANSPORTER_2"/>
    <property type="match status" value="1"/>
</dbReference>
<dbReference type="InterPro" id="IPR036640">
    <property type="entry name" value="ABC1_TM_sf"/>
</dbReference>
<evidence type="ECO:0000259" key="9">
    <source>
        <dbReference type="PROSITE" id="PS50929"/>
    </source>
</evidence>
<keyword evidence="2 7" id="KW-0812">Transmembrane</keyword>
<keyword evidence="6 7" id="KW-0472">Membrane</keyword>
<proteinExistence type="predicted"/>
<feature type="transmembrane region" description="Helical" evidence="7">
    <location>
        <begin position="281"/>
        <end position="301"/>
    </location>
</feature>
<dbReference type="GO" id="GO:0005524">
    <property type="term" value="F:ATP binding"/>
    <property type="evidence" value="ECO:0007669"/>
    <property type="project" value="UniProtKB-KW"/>
</dbReference>
<dbReference type="PANTHER" id="PTHR24221:SF654">
    <property type="entry name" value="ATP-BINDING CASSETTE SUB-FAMILY B MEMBER 6"/>
    <property type="match status" value="1"/>
</dbReference>
<keyword evidence="5 7" id="KW-1133">Transmembrane helix</keyword>
<comment type="subcellular location">
    <subcellularLocation>
        <location evidence="1">Cell membrane</location>
        <topology evidence="1">Multi-pass membrane protein</topology>
    </subcellularLocation>
</comment>
<feature type="transmembrane region" description="Helical" evidence="7">
    <location>
        <begin position="39"/>
        <end position="65"/>
    </location>
</feature>
<evidence type="ECO:0000313" key="10">
    <source>
        <dbReference type="EMBL" id="MDT0684537.1"/>
    </source>
</evidence>
<keyword evidence="11" id="KW-1185">Reference proteome</keyword>
<dbReference type="RefSeq" id="WP_311694141.1">
    <property type="nucleotide sequence ID" value="NZ_JAVRHL010000006.1"/>
</dbReference>
<feature type="domain" description="ABC transporter" evidence="8">
    <location>
        <begin position="382"/>
        <end position="619"/>
    </location>
</feature>
<gene>
    <name evidence="10" type="ORF">RM543_17840</name>
</gene>
<feature type="transmembrane region" description="Helical" evidence="7">
    <location>
        <begin position="198"/>
        <end position="217"/>
    </location>
</feature>
<dbReference type="Gene3D" id="3.40.50.300">
    <property type="entry name" value="P-loop containing nucleotide triphosphate hydrolases"/>
    <property type="match status" value="1"/>
</dbReference>
<dbReference type="InterPro" id="IPR003593">
    <property type="entry name" value="AAA+_ATPase"/>
</dbReference>
<reference evidence="10 11" key="1">
    <citation type="submission" date="2023-09" db="EMBL/GenBank/DDBJ databases">
        <authorList>
            <person name="Rey-Velasco X."/>
        </authorList>
    </citation>
    <scope>NUCLEOTIDE SEQUENCE [LARGE SCALE GENOMIC DNA]</scope>
    <source>
        <strain evidence="10 11">F158</strain>
    </source>
</reference>
<evidence type="ECO:0000256" key="6">
    <source>
        <dbReference type="ARBA" id="ARBA00023136"/>
    </source>
</evidence>
<sequence>MTEATKNTIPNGTDTTAGGQRQPLRMALSLLTPREKRHAFLVLTVFLTASITLALSVASVYPFLLVLTRPDAIETNAWLRWGYEFVGAPSLLTFVFLLGIATITMLLANAALQVLRVYMVERFTQMRIHSISVRLLEVFMSQPMTFFLGRNTGDMAKGILNETREVVQQFFRPAAELAAGALGTLSVVGVLMTIAPVITLFALLIISGAYLIVYFLLRGVLGRMGMSRVAANSERYRISREALSGIKDIKIAGTEKFYLTNYSRFSHRAALMQSRANIINMAPRFMVEALVFAAIILLPLLNLDETTLGTGELLNGVLPELGMIAIGAQRLMPEVQKIYRSISVMKFGTAAVVSVHADMSMPVEQTMRAEPYSAEIRLNASLELREVSFSYLSADGPALDKIDLTLQKGQRIGIVGATGAGKSTLADLILGLHRPSAGTVLVDGVPLADSDIRVWQRAIGYVPQNIFLSDANIAENIALGAEAGKADRARIEEAARIAQLHDFIAGSLPHGYDTDVGENGVRLSGGQRQRIGIARALYRDADLIVFDEATSALDSVTEAELVAAIDALPGEKTLLIIAHRLTTVRSCDRILVMKHGQIVASGNWDENLRDSPDFRDLVT</sequence>
<evidence type="ECO:0000256" key="4">
    <source>
        <dbReference type="ARBA" id="ARBA00022840"/>
    </source>
</evidence>
<keyword evidence="4 10" id="KW-0067">ATP-binding</keyword>
<evidence type="ECO:0000256" key="3">
    <source>
        <dbReference type="ARBA" id="ARBA00022741"/>
    </source>
</evidence>
<feature type="transmembrane region" description="Helical" evidence="7">
    <location>
        <begin position="85"/>
        <end position="112"/>
    </location>
</feature>
<organism evidence="10 11">
    <name type="scientific">Tropicimonas omnivorans</name>
    <dbReference type="NCBI Taxonomy" id="3075590"/>
    <lineage>
        <taxon>Bacteria</taxon>
        <taxon>Pseudomonadati</taxon>
        <taxon>Pseudomonadota</taxon>
        <taxon>Alphaproteobacteria</taxon>
        <taxon>Rhodobacterales</taxon>
        <taxon>Roseobacteraceae</taxon>
        <taxon>Tropicimonas</taxon>
    </lineage>
</organism>
<dbReference type="PROSITE" id="PS00211">
    <property type="entry name" value="ABC_TRANSPORTER_1"/>
    <property type="match status" value="1"/>
</dbReference>
<comment type="caution">
    <text evidence="10">The sequence shown here is derived from an EMBL/GenBank/DDBJ whole genome shotgun (WGS) entry which is preliminary data.</text>
</comment>
<dbReference type="Proteomes" id="UP001265259">
    <property type="component" value="Unassembled WGS sequence"/>
</dbReference>
<dbReference type="PANTHER" id="PTHR24221">
    <property type="entry name" value="ATP-BINDING CASSETTE SUB-FAMILY B"/>
    <property type="match status" value="1"/>
</dbReference>
<keyword evidence="3" id="KW-0547">Nucleotide-binding</keyword>
<dbReference type="InterPro" id="IPR027417">
    <property type="entry name" value="P-loop_NTPase"/>
</dbReference>
<feature type="transmembrane region" description="Helical" evidence="7">
    <location>
        <begin position="174"/>
        <end position="192"/>
    </location>
</feature>
<dbReference type="PROSITE" id="PS50929">
    <property type="entry name" value="ABC_TM1F"/>
    <property type="match status" value="1"/>
</dbReference>
<dbReference type="Pfam" id="PF00664">
    <property type="entry name" value="ABC_membrane"/>
    <property type="match status" value="1"/>
</dbReference>
<evidence type="ECO:0000259" key="8">
    <source>
        <dbReference type="PROSITE" id="PS50893"/>
    </source>
</evidence>
<protein>
    <submittedName>
        <fullName evidence="10">ABC transporter ATP-binding protein</fullName>
    </submittedName>
</protein>
<dbReference type="SUPFAM" id="SSF90123">
    <property type="entry name" value="ABC transporter transmembrane region"/>
    <property type="match status" value="1"/>
</dbReference>
<evidence type="ECO:0000256" key="7">
    <source>
        <dbReference type="SAM" id="Phobius"/>
    </source>
</evidence>
<dbReference type="EMBL" id="JAVRHL010000006">
    <property type="protein sequence ID" value="MDT0684537.1"/>
    <property type="molecule type" value="Genomic_DNA"/>
</dbReference>
<evidence type="ECO:0000256" key="1">
    <source>
        <dbReference type="ARBA" id="ARBA00004651"/>
    </source>
</evidence>
<accession>A0ABU3DN84</accession>
<dbReference type="InterPro" id="IPR003439">
    <property type="entry name" value="ABC_transporter-like_ATP-bd"/>
</dbReference>
<evidence type="ECO:0000256" key="5">
    <source>
        <dbReference type="ARBA" id="ARBA00022989"/>
    </source>
</evidence>
<feature type="domain" description="ABC transmembrane type-1" evidence="9">
    <location>
        <begin position="78"/>
        <end position="298"/>
    </location>
</feature>